<dbReference type="Gene3D" id="1.10.10.60">
    <property type="entry name" value="Homeodomain-like"/>
    <property type="match status" value="1"/>
</dbReference>
<dbReference type="PROSITE" id="PS50090">
    <property type="entry name" value="MYB_LIKE"/>
    <property type="match status" value="1"/>
</dbReference>
<organism evidence="2 3">
    <name type="scientific">Tritrichomonas foetus</name>
    <dbReference type="NCBI Taxonomy" id="1144522"/>
    <lineage>
        <taxon>Eukaryota</taxon>
        <taxon>Metamonada</taxon>
        <taxon>Parabasalia</taxon>
        <taxon>Tritrichomonadida</taxon>
        <taxon>Tritrichomonadidae</taxon>
        <taxon>Tritrichomonas</taxon>
    </lineage>
</organism>
<dbReference type="CDD" id="cd00167">
    <property type="entry name" value="SANT"/>
    <property type="match status" value="1"/>
</dbReference>
<dbReference type="VEuPathDB" id="TrichDB:TRFO_19987"/>
<evidence type="ECO:0000313" key="2">
    <source>
        <dbReference type="EMBL" id="OHT10593.1"/>
    </source>
</evidence>
<accession>A0A1J4KGU9</accession>
<dbReference type="InterPro" id="IPR001005">
    <property type="entry name" value="SANT/Myb"/>
</dbReference>
<comment type="caution">
    <text evidence="2">The sequence shown here is derived from an EMBL/GenBank/DDBJ whole genome shotgun (WGS) entry which is preliminary data.</text>
</comment>
<evidence type="ECO:0000259" key="1">
    <source>
        <dbReference type="PROSITE" id="PS50090"/>
    </source>
</evidence>
<proteinExistence type="predicted"/>
<keyword evidence="3" id="KW-1185">Reference proteome</keyword>
<reference evidence="2" key="1">
    <citation type="submission" date="2016-10" db="EMBL/GenBank/DDBJ databases">
        <authorList>
            <person name="Benchimol M."/>
            <person name="Almeida L.G."/>
            <person name="Vasconcelos A.T."/>
            <person name="Perreira-Neves A."/>
            <person name="Rosa I.A."/>
            <person name="Tasca T."/>
            <person name="Bogo M.R."/>
            <person name="de Souza W."/>
        </authorList>
    </citation>
    <scope>NUCLEOTIDE SEQUENCE [LARGE SCALE GENOMIC DNA]</scope>
    <source>
        <strain evidence="2">K</strain>
    </source>
</reference>
<gene>
    <name evidence="2" type="ORF">TRFO_19987</name>
</gene>
<dbReference type="RefSeq" id="XP_068363729.1">
    <property type="nucleotide sequence ID" value="XM_068501128.1"/>
</dbReference>
<dbReference type="Proteomes" id="UP000179807">
    <property type="component" value="Unassembled WGS sequence"/>
</dbReference>
<dbReference type="SUPFAM" id="SSF46689">
    <property type="entry name" value="Homeodomain-like"/>
    <property type="match status" value="1"/>
</dbReference>
<dbReference type="InterPro" id="IPR009057">
    <property type="entry name" value="Homeodomain-like_sf"/>
</dbReference>
<protein>
    <recommendedName>
        <fullName evidence="1">Myb-like domain-containing protein</fullName>
    </recommendedName>
</protein>
<sequence length="133" mass="15580">MLEVAAAGFSPVSDLLQCTRLVSMNNSSALFQSKRKTFTKEEDVMIVQLYQEYVHITNKWKLIANKIGRKPREVHSRHKFYLSEDIVKTVNKNKDDSIRDQTSNDQKMDFFDQSFIGEDLYLFHTEVKQNENV</sequence>
<evidence type="ECO:0000313" key="3">
    <source>
        <dbReference type="Proteomes" id="UP000179807"/>
    </source>
</evidence>
<dbReference type="AlphaFoldDB" id="A0A1J4KGU9"/>
<feature type="domain" description="Myb-like" evidence="1">
    <location>
        <begin position="34"/>
        <end position="82"/>
    </location>
</feature>
<dbReference type="EMBL" id="MLAK01000606">
    <property type="protein sequence ID" value="OHT10593.1"/>
    <property type="molecule type" value="Genomic_DNA"/>
</dbReference>
<name>A0A1J4KGU9_9EUKA</name>
<dbReference type="GeneID" id="94835832"/>
<dbReference type="Pfam" id="PF13921">
    <property type="entry name" value="Myb_DNA-bind_6"/>
    <property type="match status" value="1"/>
</dbReference>